<reference evidence="5 6" key="1">
    <citation type="submission" date="2016-10" db="EMBL/GenBank/DDBJ databases">
        <authorList>
            <person name="de Groot N.N."/>
        </authorList>
    </citation>
    <scope>NUCLEOTIDE SEQUENCE [LARGE SCALE GENOMIC DNA]</scope>
    <source>
        <strain evidence="5 6">DSM 46701</strain>
    </source>
</reference>
<organism evidence="5 6">
    <name type="scientific">Lihuaxuella thermophila</name>
    <dbReference type="NCBI Taxonomy" id="1173111"/>
    <lineage>
        <taxon>Bacteria</taxon>
        <taxon>Bacillati</taxon>
        <taxon>Bacillota</taxon>
        <taxon>Bacilli</taxon>
        <taxon>Bacillales</taxon>
        <taxon>Thermoactinomycetaceae</taxon>
        <taxon>Lihuaxuella</taxon>
    </lineage>
</organism>
<evidence type="ECO:0000259" key="4">
    <source>
        <dbReference type="SMART" id="SM00479"/>
    </source>
</evidence>
<name>A0A1H8GE90_9BACL</name>
<keyword evidence="3" id="KW-0269">Exonuclease</keyword>
<dbReference type="PANTHER" id="PTHR30231:SF4">
    <property type="entry name" value="PROTEIN NEN2"/>
    <property type="match status" value="1"/>
</dbReference>
<accession>A0A1H8GE90</accession>
<dbReference type="AlphaFoldDB" id="A0A1H8GE90"/>
<dbReference type="EMBL" id="FOCQ01000011">
    <property type="protein sequence ID" value="SEN42471.1"/>
    <property type="molecule type" value="Genomic_DNA"/>
</dbReference>
<evidence type="ECO:0000313" key="6">
    <source>
        <dbReference type="Proteomes" id="UP000199695"/>
    </source>
</evidence>
<dbReference type="Proteomes" id="UP000199695">
    <property type="component" value="Unassembled WGS sequence"/>
</dbReference>
<evidence type="ECO:0000256" key="3">
    <source>
        <dbReference type="ARBA" id="ARBA00022839"/>
    </source>
</evidence>
<dbReference type="PANTHER" id="PTHR30231">
    <property type="entry name" value="DNA POLYMERASE III SUBUNIT EPSILON"/>
    <property type="match status" value="1"/>
</dbReference>
<gene>
    <name evidence="5" type="ORF">SAMN05444955_11127</name>
</gene>
<dbReference type="CDD" id="cd06127">
    <property type="entry name" value="DEDDh"/>
    <property type="match status" value="1"/>
</dbReference>
<keyword evidence="2" id="KW-0378">Hydrolase</keyword>
<dbReference type="InterPro" id="IPR036397">
    <property type="entry name" value="RNaseH_sf"/>
</dbReference>
<dbReference type="SUPFAM" id="SSF53098">
    <property type="entry name" value="Ribonuclease H-like"/>
    <property type="match status" value="1"/>
</dbReference>
<sequence length="239" mass="27621">MNWNHPILRWMGKKGILPPGSIRNENFQQEVYIRNLMKDVKNRISLNTPLQEIHFLIIDLETTGFRPWRGDEIISIGSVPVISGEVQEDQLFHSYVRPNREIPETISRLTGITMRDVEGAPSIEQALKAWLSRVHGKTLVAYGAKHDMAFLQAAMSKCWGTRLTNRVLDGYQIARWLHSDWVEHPLERVLNHYGIPVHRRHTADGDALMTARLWSVWIQVFKEKGINTLEDLYVALSHK</sequence>
<feature type="domain" description="Exonuclease" evidence="4">
    <location>
        <begin position="54"/>
        <end position="223"/>
    </location>
</feature>
<evidence type="ECO:0000256" key="1">
    <source>
        <dbReference type="ARBA" id="ARBA00022722"/>
    </source>
</evidence>
<keyword evidence="6" id="KW-1185">Reference proteome</keyword>
<dbReference type="GO" id="GO:0008408">
    <property type="term" value="F:3'-5' exonuclease activity"/>
    <property type="evidence" value="ECO:0007669"/>
    <property type="project" value="TreeGrafter"/>
</dbReference>
<dbReference type="GO" id="GO:0005829">
    <property type="term" value="C:cytosol"/>
    <property type="evidence" value="ECO:0007669"/>
    <property type="project" value="TreeGrafter"/>
</dbReference>
<evidence type="ECO:0000313" key="5">
    <source>
        <dbReference type="EMBL" id="SEN42471.1"/>
    </source>
</evidence>
<keyword evidence="1" id="KW-0540">Nuclease</keyword>
<evidence type="ECO:0000256" key="2">
    <source>
        <dbReference type="ARBA" id="ARBA00022801"/>
    </source>
</evidence>
<dbReference type="SMART" id="SM00479">
    <property type="entry name" value="EXOIII"/>
    <property type="match status" value="1"/>
</dbReference>
<dbReference type="FunFam" id="3.30.420.10:FF:000045">
    <property type="entry name" value="3'-5' exonuclease DinG"/>
    <property type="match status" value="1"/>
</dbReference>
<dbReference type="OrthoDB" id="9804290at2"/>
<dbReference type="GO" id="GO:0003676">
    <property type="term" value="F:nucleic acid binding"/>
    <property type="evidence" value="ECO:0007669"/>
    <property type="project" value="InterPro"/>
</dbReference>
<protein>
    <submittedName>
        <fullName evidence="5">DNA polymerase-3 subunit epsilon</fullName>
    </submittedName>
</protein>
<dbReference type="Pfam" id="PF00929">
    <property type="entry name" value="RNase_T"/>
    <property type="match status" value="1"/>
</dbReference>
<dbReference type="RefSeq" id="WP_089969860.1">
    <property type="nucleotide sequence ID" value="NZ_FOCQ01000011.1"/>
</dbReference>
<proteinExistence type="predicted"/>
<dbReference type="Gene3D" id="3.30.420.10">
    <property type="entry name" value="Ribonuclease H-like superfamily/Ribonuclease H"/>
    <property type="match status" value="1"/>
</dbReference>
<dbReference type="InterPro" id="IPR012337">
    <property type="entry name" value="RNaseH-like_sf"/>
</dbReference>
<dbReference type="STRING" id="1173111.SAMN05444955_11127"/>
<dbReference type="InterPro" id="IPR013520">
    <property type="entry name" value="Ribonucl_H"/>
</dbReference>